<dbReference type="SUPFAM" id="SSF48452">
    <property type="entry name" value="TPR-like"/>
    <property type="match status" value="1"/>
</dbReference>
<dbReference type="GO" id="GO:0005737">
    <property type="term" value="C:cytoplasm"/>
    <property type="evidence" value="ECO:0007669"/>
    <property type="project" value="TreeGrafter"/>
</dbReference>
<dbReference type="PANTHER" id="PTHR16155:SF19">
    <property type="entry name" value="DED DOMAIN-CONTAINING PROTEIN"/>
    <property type="match status" value="1"/>
</dbReference>
<dbReference type="Gene3D" id="3.30.950.30">
    <property type="entry name" value="Schlafen, AAA domain"/>
    <property type="match status" value="1"/>
</dbReference>
<evidence type="ECO:0000259" key="1">
    <source>
        <dbReference type="Pfam" id="PF04326"/>
    </source>
</evidence>
<accession>Q0YTH5</accession>
<comment type="caution">
    <text evidence="2">The sequence shown here is derived from an EMBL/GenBank/DDBJ whole genome shotgun (WGS) entry which is preliminary data.</text>
</comment>
<dbReference type="InterPro" id="IPR011990">
    <property type="entry name" value="TPR-like_helical_dom_sf"/>
</dbReference>
<dbReference type="Gene3D" id="1.25.40.10">
    <property type="entry name" value="Tetratricopeptide repeat domain"/>
    <property type="match status" value="1"/>
</dbReference>
<dbReference type="RefSeq" id="WP_006365791.1">
    <property type="nucleotide sequence ID" value="NZ_AASE01000003.1"/>
</dbReference>
<dbReference type="Pfam" id="PF04326">
    <property type="entry name" value="SLFN_AlbA_2"/>
    <property type="match status" value="1"/>
</dbReference>
<sequence>MKEFELRQIISRAESESLDFKAEGYDLKGSRNAFVKDVLAMANTPRDVTAYIVFGVRWTPESGSTVVGMSCQLDDVELQDAFGNGRVQPNPRFVYTPIEFDGKQIGILEIPVEKDGPYTPVKDYDGLQAGVVYYRRGTQNDRAVGSELRRIWTWFQNGDVGIPEGQSEDTWLRFFDAVHHFEYGTKYLLALDYVSSIASAPVHALGIPPWRAVIDFDPKSDISGFLSCIGGSISRHRVIHRVVRGEYRVQPEPGTHWFFARGLYGRSETLAVGNHRDWLKSYKREISIQLDRLARDISPSPVVAMLLWSNPTLSNHLRTLIEELYGAFGDTVEVVVVSIDAPSFESIAEDAGATFVKMSFRCLCNGIAVHYADQQNANDDRCVLPSLSGAPIEVDASDFLWLSEDLELVHRNSGLKGNDDPANFRRGAEVSWRNLHLRHDCDRDCTQLLRRQIEADLQRRQTIRINLYHLPGSGGSTVGRRVAWDLHGSIPVCILKSCSPQDTAERISKIAALTESSILVIVDGGQHSEREIDDLYEFLKANHTPVVLLQVLRRFQSQKPGNRQFWLDSQLTDAEADRFRDAYGKEVPFKKVQLNELARHRNNPQRNAFFFGLTAFGKDFRGLELYVDRRIGSLTEKQQRILVYIAMAHYYGQQSVPVQAFARLLGLPQSKTIDFHAAFADNKSPALDLLVEMEPGEWRTAHHLIALEIMQQVMVPIDNQQRDAVWRQALSTRGKDFADFCRGDERTSSDRLLELVRRVFVYRDNIEVLGTERAAQRRFAQLVEDIPSSNGKIDLLRHLTTCFPLEAHFHAHLGRFLGLNGEYDEALKCIDFAISLQSSDHILHHMRGMVLRQKLKADWDAGATVAQIVETAKDASESFEIARNLRSDMEHGYISEVQMLIDLVDRAGNHRQDVIREVLARPETNPFLKQALERAEDLLDQVQHLFAGEDPSKYVLECRARLQRIYGNYQTALQAWDSLLSRPEVAKSAVRRQLVWTILRRRDGVWEKLTDKETDRIRTLLEDNLEEDVYDTTSLRLWLRVIRQSHTPPSLDSIIEKVSYWKVNTGALDAAYYLYVLHTLRALKGSNQGAADAERALEECRMLARFRRDRTRSFEWVGRGDGVATLIHQSQLGEWDGDFWELTNSLDRINGRIASIDGPQKGLIELDGGVFAFFVPARAGVLFGKDENVPITCFLGFSYDGPRAWGVQRIDA</sequence>
<reference evidence="2 3" key="2">
    <citation type="submission" date="2006-07" db="EMBL/GenBank/DDBJ databases">
        <title>Sequencing of the draft genome and assembly of Chlorobium ferroxidans DSM 13031.</title>
        <authorList>
            <consortium name="US DOE Joint Genome Institute (JGI-PGF)"/>
            <person name="Copeland A."/>
            <person name="Lucas S."/>
            <person name="Lapidus A."/>
            <person name="Barry K."/>
            <person name="Glavina del Rio T."/>
            <person name="Dalin E."/>
            <person name="Tice H."/>
            <person name="Bruce D."/>
            <person name="Pitluck S."/>
            <person name="Richardson P."/>
        </authorList>
    </citation>
    <scope>NUCLEOTIDE SEQUENCE [LARGE SCALE GENOMIC DNA]</scope>
    <source>
        <strain evidence="2 3">DSM 13031</strain>
    </source>
</reference>
<dbReference type="AlphaFoldDB" id="Q0YTH5"/>
<evidence type="ECO:0000313" key="3">
    <source>
        <dbReference type="Proteomes" id="UP000004162"/>
    </source>
</evidence>
<protein>
    <submittedName>
        <fullName evidence="2">Divergent AAA region</fullName>
    </submittedName>
</protein>
<name>Q0YTH5_9CHLB</name>
<dbReference type="InterPro" id="IPR038461">
    <property type="entry name" value="Schlafen_AlbA_2_dom_sf"/>
</dbReference>
<gene>
    <name evidence="2" type="ORF">CferDRAFT_1661</name>
</gene>
<evidence type="ECO:0000313" key="2">
    <source>
        <dbReference type="EMBL" id="EAT59654.1"/>
    </source>
</evidence>
<reference evidence="2 3" key="1">
    <citation type="submission" date="2006-07" db="EMBL/GenBank/DDBJ databases">
        <title>Annotation of the draft genome assembly of Chlorobium ferroxidans DSM 13031.</title>
        <authorList>
            <consortium name="US DOE Joint Genome Institute (JGI-ORNL)"/>
            <person name="Larimer F."/>
            <person name="Land M."/>
            <person name="Hauser L."/>
        </authorList>
    </citation>
    <scope>NUCLEOTIDE SEQUENCE [LARGE SCALE GENOMIC DNA]</scope>
    <source>
        <strain evidence="2 3">DSM 13031</strain>
    </source>
</reference>
<dbReference type="OrthoDB" id="3880775at2"/>
<keyword evidence="3" id="KW-1185">Reference proteome</keyword>
<feature type="domain" description="Schlafen AlbA-2" evidence="1">
    <location>
        <begin position="14"/>
        <end position="143"/>
    </location>
</feature>
<dbReference type="InterPro" id="IPR007421">
    <property type="entry name" value="Schlafen_AlbA_2_dom"/>
</dbReference>
<dbReference type="Proteomes" id="UP000004162">
    <property type="component" value="Unassembled WGS sequence"/>
</dbReference>
<organism evidence="2 3">
    <name type="scientific">Chlorobium ferrooxidans DSM 13031</name>
    <dbReference type="NCBI Taxonomy" id="377431"/>
    <lineage>
        <taxon>Bacteria</taxon>
        <taxon>Pseudomonadati</taxon>
        <taxon>Chlorobiota</taxon>
        <taxon>Chlorobiia</taxon>
        <taxon>Chlorobiales</taxon>
        <taxon>Chlorobiaceae</taxon>
        <taxon>Chlorobium/Pelodictyon group</taxon>
        <taxon>Chlorobium</taxon>
    </lineage>
</organism>
<proteinExistence type="predicted"/>
<dbReference type="EMBL" id="AASE01000003">
    <property type="protein sequence ID" value="EAT59654.1"/>
    <property type="molecule type" value="Genomic_DNA"/>
</dbReference>
<dbReference type="PANTHER" id="PTHR16155">
    <property type="entry name" value="DED DOMAIN-CONTAINING PROTEIN"/>
    <property type="match status" value="1"/>
</dbReference>